<dbReference type="EMBL" id="JARYGZ010000001">
    <property type="protein sequence ID" value="MDH7639046.1"/>
    <property type="molecule type" value="Genomic_DNA"/>
</dbReference>
<feature type="domain" description="SnoaL-like" evidence="1">
    <location>
        <begin position="9"/>
        <end position="136"/>
    </location>
</feature>
<protein>
    <submittedName>
        <fullName evidence="2">Nuclear transport factor 2 family protein</fullName>
    </submittedName>
</protein>
<dbReference type="Gene3D" id="3.10.450.50">
    <property type="match status" value="1"/>
</dbReference>
<gene>
    <name evidence="2" type="ORF">QGN17_09925</name>
</gene>
<dbReference type="InterPro" id="IPR037401">
    <property type="entry name" value="SnoaL-like"/>
</dbReference>
<dbReference type="Proteomes" id="UP001160625">
    <property type="component" value="Unassembled WGS sequence"/>
</dbReference>
<accession>A0ABT6N170</accession>
<name>A0ABT6N170_9SPHN</name>
<dbReference type="Pfam" id="PF13577">
    <property type="entry name" value="SnoaL_4"/>
    <property type="match status" value="1"/>
</dbReference>
<dbReference type="RefSeq" id="WP_281044314.1">
    <property type="nucleotide sequence ID" value="NZ_JARYGZ010000001.1"/>
</dbReference>
<dbReference type="InterPro" id="IPR032710">
    <property type="entry name" value="NTF2-like_dom_sf"/>
</dbReference>
<dbReference type="SUPFAM" id="SSF54427">
    <property type="entry name" value="NTF2-like"/>
    <property type="match status" value="1"/>
</dbReference>
<proteinExistence type="predicted"/>
<evidence type="ECO:0000313" key="3">
    <source>
        <dbReference type="Proteomes" id="UP001160625"/>
    </source>
</evidence>
<reference evidence="2" key="1">
    <citation type="submission" date="2023-04" db="EMBL/GenBank/DDBJ databases">
        <title>Sphingomonas sp. MAHUQ-71 isolated from rice field.</title>
        <authorList>
            <person name="Huq M.A."/>
        </authorList>
    </citation>
    <scope>NUCLEOTIDE SEQUENCE</scope>
    <source>
        <strain evidence="2">MAHUQ-71</strain>
    </source>
</reference>
<evidence type="ECO:0000313" key="2">
    <source>
        <dbReference type="EMBL" id="MDH7639046.1"/>
    </source>
</evidence>
<keyword evidence="3" id="KW-1185">Reference proteome</keyword>
<comment type="caution">
    <text evidence="2">The sequence shown here is derived from an EMBL/GenBank/DDBJ whole genome shotgun (WGS) entry which is preliminary data.</text>
</comment>
<organism evidence="2 3">
    <name type="scientific">Sphingomonas oryzagri</name>
    <dbReference type="NCBI Taxonomy" id="3042314"/>
    <lineage>
        <taxon>Bacteria</taxon>
        <taxon>Pseudomonadati</taxon>
        <taxon>Pseudomonadota</taxon>
        <taxon>Alphaproteobacteria</taxon>
        <taxon>Sphingomonadales</taxon>
        <taxon>Sphingomonadaceae</taxon>
        <taxon>Sphingomonas</taxon>
    </lineage>
</organism>
<evidence type="ECO:0000259" key="1">
    <source>
        <dbReference type="Pfam" id="PF13577"/>
    </source>
</evidence>
<sequence length="178" mass="20688">MTFEEKIEALWEEKQIMKVILRFGRSLDTGDWPAYRSCFTSPLNIEFKSLTGQEEVRVDADLWTLFADQILSPVRRHHTYSNFDVTLDGDRAHALVYHTSRHWKSTDRGVSHNTQYGWYDFSFERQTDGAWLMSRVKHAFRWVDGNDALLDVHDAELQKTMARVFCAENIAAARATVA</sequence>